<feature type="region of interest" description="Disordered" evidence="1">
    <location>
        <begin position="40"/>
        <end position="62"/>
    </location>
</feature>
<organism evidence="2">
    <name type="scientific">hydrothermal vent metagenome</name>
    <dbReference type="NCBI Taxonomy" id="652676"/>
    <lineage>
        <taxon>unclassified sequences</taxon>
        <taxon>metagenomes</taxon>
        <taxon>ecological metagenomes</taxon>
    </lineage>
</organism>
<protein>
    <recommendedName>
        <fullName evidence="3">Prevent host death protein, Phd antitoxin</fullName>
    </recommendedName>
</protein>
<name>A0A3B0XW07_9ZZZZ</name>
<sequence>MSSAMHDVKELVRHLPDDTSIKDVQYHLYVLEKIRKGRDDISNGRHYSTQEAKERLSRWLKP</sequence>
<evidence type="ECO:0008006" key="3">
    <source>
        <dbReference type="Google" id="ProtNLM"/>
    </source>
</evidence>
<evidence type="ECO:0000313" key="2">
    <source>
        <dbReference type="EMBL" id="VAW72545.1"/>
    </source>
</evidence>
<reference evidence="2" key="1">
    <citation type="submission" date="2018-06" db="EMBL/GenBank/DDBJ databases">
        <authorList>
            <person name="Zhirakovskaya E."/>
        </authorList>
    </citation>
    <scope>NUCLEOTIDE SEQUENCE</scope>
</reference>
<evidence type="ECO:0000256" key="1">
    <source>
        <dbReference type="SAM" id="MobiDB-lite"/>
    </source>
</evidence>
<accession>A0A3B0XW07</accession>
<gene>
    <name evidence="2" type="ORF">MNBD_GAMMA10-1728</name>
</gene>
<dbReference type="EMBL" id="UOFJ01000671">
    <property type="protein sequence ID" value="VAW72545.1"/>
    <property type="molecule type" value="Genomic_DNA"/>
</dbReference>
<proteinExistence type="predicted"/>
<feature type="compositionally biased region" description="Basic and acidic residues" evidence="1">
    <location>
        <begin position="51"/>
        <end position="62"/>
    </location>
</feature>
<dbReference type="AlphaFoldDB" id="A0A3B0XW07"/>